<evidence type="ECO:0000259" key="6">
    <source>
        <dbReference type="Pfam" id="PF01957"/>
    </source>
</evidence>
<dbReference type="OrthoDB" id="5186186at2"/>
<comment type="caution">
    <text evidence="7">The sequence shown here is derived from an EMBL/GenBank/DDBJ whole genome shotgun (WGS) entry which is preliminary data.</text>
</comment>
<comment type="subcellular location">
    <subcellularLocation>
        <location evidence="1">Membrane</location>
        <topology evidence="1">Multi-pass membrane protein</topology>
    </subcellularLocation>
</comment>
<sequence>MEAGDWIWIWLGAFVVFLIGELLTPGAFFLLGFAIGAVVAMLAAIVGADEVVQWALFVLVSGGAFAALRPLAHHMDRRADPSPNVGSTRLPGTIGVLTQATGPGRNDVGMAEVGSEHWRAVTEEGRLLPVDTHVTVIRVEGTRVVVRAVA</sequence>
<accession>R4Z1K1</accession>
<evidence type="ECO:0000256" key="4">
    <source>
        <dbReference type="ARBA" id="ARBA00023136"/>
    </source>
</evidence>
<reference evidence="7 8" key="1">
    <citation type="journal article" date="2013" name="ISME J.">
        <title>Metabolic model for the filamentous 'Candidatus Microthrix parvicella' based on genomic and metagenomic analyses.</title>
        <authorList>
            <person name="Jon McIlroy S."/>
            <person name="Kristiansen R."/>
            <person name="Albertsen M."/>
            <person name="Michael Karst S."/>
            <person name="Rossetti S."/>
            <person name="Lund Nielsen J."/>
            <person name="Tandoi V."/>
            <person name="James Seviour R."/>
            <person name="Nielsen P.H."/>
        </authorList>
    </citation>
    <scope>NUCLEOTIDE SEQUENCE [LARGE SCALE GENOMIC DNA]</scope>
    <source>
        <strain evidence="7 8">RN1</strain>
    </source>
</reference>
<feature type="transmembrane region" description="Helical" evidence="5">
    <location>
        <begin position="28"/>
        <end position="48"/>
    </location>
</feature>
<evidence type="ECO:0000313" key="8">
    <source>
        <dbReference type="Proteomes" id="UP000018291"/>
    </source>
</evidence>
<name>R4Z1K1_9ACTN</name>
<dbReference type="AlphaFoldDB" id="R4Z1K1"/>
<evidence type="ECO:0000256" key="3">
    <source>
        <dbReference type="ARBA" id="ARBA00022989"/>
    </source>
</evidence>
<dbReference type="Gene3D" id="2.40.50.140">
    <property type="entry name" value="Nucleic acid-binding proteins"/>
    <property type="match status" value="1"/>
</dbReference>
<dbReference type="Proteomes" id="UP000018291">
    <property type="component" value="Unassembled WGS sequence"/>
</dbReference>
<dbReference type="Pfam" id="PF01957">
    <property type="entry name" value="NfeD"/>
    <property type="match status" value="1"/>
</dbReference>
<dbReference type="GO" id="GO:0005886">
    <property type="term" value="C:plasma membrane"/>
    <property type="evidence" value="ECO:0007669"/>
    <property type="project" value="TreeGrafter"/>
</dbReference>
<feature type="domain" description="NfeD-like C-terminal" evidence="6">
    <location>
        <begin position="89"/>
        <end position="147"/>
    </location>
</feature>
<dbReference type="HOGENOM" id="CLU_116732_2_1_11"/>
<dbReference type="SUPFAM" id="SSF141322">
    <property type="entry name" value="NfeD domain-like"/>
    <property type="match status" value="1"/>
</dbReference>
<organism evidence="7 8">
    <name type="scientific">Candidatus Neomicrothrix parvicella RN1</name>
    <dbReference type="NCBI Taxonomy" id="1229780"/>
    <lineage>
        <taxon>Bacteria</taxon>
        <taxon>Bacillati</taxon>
        <taxon>Actinomycetota</taxon>
        <taxon>Acidimicrobiia</taxon>
        <taxon>Acidimicrobiales</taxon>
        <taxon>Microthrixaceae</taxon>
        <taxon>Candidatus Neomicrothrix</taxon>
    </lineage>
</organism>
<dbReference type="EMBL" id="CANL01000036">
    <property type="protein sequence ID" value="CCM64550.1"/>
    <property type="molecule type" value="Genomic_DNA"/>
</dbReference>
<dbReference type="RefSeq" id="WP_012228737.1">
    <property type="nucleotide sequence ID" value="NZ_HG422565.1"/>
</dbReference>
<evidence type="ECO:0000256" key="2">
    <source>
        <dbReference type="ARBA" id="ARBA00022692"/>
    </source>
</evidence>
<keyword evidence="4 5" id="KW-0472">Membrane</keyword>
<keyword evidence="3 5" id="KW-1133">Transmembrane helix</keyword>
<dbReference type="InterPro" id="IPR052165">
    <property type="entry name" value="Membrane_assoc_protease"/>
</dbReference>
<protein>
    <recommendedName>
        <fullName evidence="6">NfeD-like C-terminal domain-containing protein</fullName>
    </recommendedName>
</protein>
<feature type="transmembrane region" description="Helical" evidence="5">
    <location>
        <begin position="6"/>
        <end position="23"/>
    </location>
</feature>
<keyword evidence="8" id="KW-1185">Reference proteome</keyword>
<dbReference type="InterPro" id="IPR002810">
    <property type="entry name" value="NfeD-like_C"/>
</dbReference>
<dbReference type="eggNOG" id="COG1585">
    <property type="taxonomic scope" value="Bacteria"/>
</dbReference>
<feature type="transmembrane region" description="Helical" evidence="5">
    <location>
        <begin position="54"/>
        <end position="72"/>
    </location>
</feature>
<evidence type="ECO:0000256" key="1">
    <source>
        <dbReference type="ARBA" id="ARBA00004141"/>
    </source>
</evidence>
<gene>
    <name evidence="7" type="ORF">BN381_410019</name>
</gene>
<keyword evidence="2 5" id="KW-0812">Transmembrane</keyword>
<dbReference type="STRING" id="1229780.BN381_410019"/>
<evidence type="ECO:0000256" key="5">
    <source>
        <dbReference type="SAM" id="Phobius"/>
    </source>
</evidence>
<proteinExistence type="predicted"/>
<dbReference type="InterPro" id="IPR012340">
    <property type="entry name" value="NA-bd_OB-fold"/>
</dbReference>
<dbReference type="PANTHER" id="PTHR33507">
    <property type="entry name" value="INNER MEMBRANE PROTEIN YBBJ"/>
    <property type="match status" value="1"/>
</dbReference>
<dbReference type="PANTHER" id="PTHR33507:SF3">
    <property type="entry name" value="INNER MEMBRANE PROTEIN YBBJ"/>
    <property type="match status" value="1"/>
</dbReference>
<evidence type="ECO:0000313" key="7">
    <source>
        <dbReference type="EMBL" id="CCM64550.1"/>
    </source>
</evidence>